<dbReference type="Gene3D" id="2.60.40.150">
    <property type="entry name" value="C2 domain"/>
    <property type="match status" value="3"/>
</dbReference>
<comment type="caution">
    <text evidence="11">The sequence shown here is derived from an EMBL/GenBank/DDBJ whole genome shotgun (WGS) entry which is preliminary data.</text>
</comment>
<dbReference type="PANTHER" id="PTHR31425">
    <property type="entry name" value="PHOSPHORIBOSYLANTHRANILATE TRANSFERASE ISOFORM 1"/>
    <property type="match status" value="1"/>
</dbReference>
<dbReference type="OrthoDB" id="67700at2759"/>
<dbReference type="GO" id="GO:0016020">
    <property type="term" value="C:membrane"/>
    <property type="evidence" value="ECO:0007669"/>
    <property type="project" value="UniProtKB-SubCell"/>
</dbReference>
<evidence type="ECO:0000256" key="2">
    <source>
        <dbReference type="ARBA" id="ARBA00007923"/>
    </source>
</evidence>
<evidence type="ECO:0000256" key="7">
    <source>
        <dbReference type="ARBA" id="ARBA00022989"/>
    </source>
</evidence>
<comment type="similarity">
    <text evidence="2">Belongs to the MCTP family.</text>
</comment>
<dbReference type="Pfam" id="PF08372">
    <property type="entry name" value="PRT_C"/>
    <property type="match status" value="1"/>
</dbReference>
<dbReference type="InterPro" id="IPR000008">
    <property type="entry name" value="C2_dom"/>
</dbReference>
<feature type="transmembrane region" description="Helical" evidence="9">
    <location>
        <begin position="710"/>
        <end position="739"/>
    </location>
</feature>
<dbReference type="InterPro" id="IPR047255">
    <property type="entry name" value="C2D_MCTP_PRT_plant"/>
</dbReference>
<reference evidence="11" key="1">
    <citation type="submission" date="2020-01" db="EMBL/GenBank/DDBJ databases">
        <authorList>
            <person name="Mishra B."/>
        </authorList>
    </citation>
    <scope>NUCLEOTIDE SEQUENCE [LARGE SCALE GENOMIC DNA]</scope>
</reference>
<feature type="domain" description="C2" evidence="10">
    <location>
        <begin position="334"/>
        <end position="466"/>
    </location>
</feature>
<evidence type="ECO:0000256" key="9">
    <source>
        <dbReference type="SAM" id="Phobius"/>
    </source>
</evidence>
<keyword evidence="7 9" id="KW-1133">Transmembrane helix</keyword>
<keyword evidence="3 9" id="KW-0812">Transmembrane</keyword>
<dbReference type="PROSITE" id="PS50004">
    <property type="entry name" value="C2"/>
    <property type="match status" value="2"/>
</dbReference>
<keyword evidence="4" id="KW-0479">Metal-binding</keyword>
<evidence type="ECO:0000259" key="10">
    <source>
        <dbReference type="PROSITE" id="PS50004"/>
    </source>
</evidence>
<evidence type="ECO:0000313" key="12">
    <source>
        <dbReference type="Proteomes" id="UP000467841"/>
    </source>
</evidence>
<dbReference type="InterPro" id="IPR047257">
    <property type="entry name" value="C2B_MCTP_PRT_plant"/>
</dbReference>
<dbReference type="GO" id="GO:0046872">
    <property type="term" value="F:metal ion binding"/>
    <property type="evidence" value="ECO:0007669"/>
    <property type="project" value="UniProtKB-KW"/>
</dbReference>
<keyword evidence="8 9" id="KW-0472">Membrane</keyword>
<evidence type="ECO:0000256" key="4">
    <source>
        <dbReference type="ARBA" id="ARBA00022723"/>
    </source>
</evidence>
<feature type="transmembrane region" description="Helical" evidence="9">
    <location>
        <begin position="600"/>
        <end position="626"/>
    </location>
</feature>
<organism evidence="11 12">
    <name type="scientific">Microthlaspi erraticum</name>
    <dbReference type="NCBI Taxonomy" id="1685480"/>
    <lineage>
        <taxon>Eukaryota</taxon>
        <taxon>Viridiplantae</taxon>
        <taxon>Streptophyta</taxon>
        <taxon>Embryophyta</taxon>
        <taxon>Tracheophyta</taxon>
        <taxon>Spermatophyta</taxon>
        <taxon>Magnoliopsida</taxon>
        <taxon>eudicotyledons</taxon>
        <taxon>Gunneridae</taxon>
        <taxon>Pentapetalae</taxon>
        <taxon>rosids</taxon>
        <taxon>malvids</taxon>
        <taxon>Brassicales</taxon>
        <taxon>Brassicaceae</taxon>
        <taxon>Coluteocarpeae</taxon>
        <taxon>Microthlaspi</taxon>
    </lineage>
</organism>
<dbReference type="InterPro" id="IPR047258">
    <property type="entry name" value="C2C_MCTP_PRT_plant"/>
</dbReference>
<dbReference type="CDD" id="cd04019">
    <property type="entry name" value="C2C_MCTP_PRT_plant"/>
    <property type="match status" value="1"/>
</dbReference>
<comment type="subcellular location">
    <subcellularLocation>
        <location evidence="1">Membrane</location>
        <topology evidence="1">Multi-pass membrane protein</topology>
    </subcellularLocation>
</comment>
<protein>
    <recommendedName>
        <fullName evidence="10">C2 domain-containing protein</fullName>
    </recommendedName>
</protein>
<dbReference type="InterPro" id="IPR047259">
    <property type="entry name" value="QUIRKY-like"/>
</dbReference>
<dbReference type="InterPro" id="IPR035892">
    <property type="entry name" value="C2_domain_sf"/>
</dbReference>
<accession>A0A6D2HJR4</accession>
<keyword evidence="6" id="KW-0106">Calcium</keyword>
<dbReference type="FunFam" id="2.60.40.150:FF:000090">
    <property type="entry name" value="C2 domain-containing protein"/>
    <property type="match status" value="1"/>
</dbReference>
<dbReference type="CDD" id="cd08378">
    <property type="entry name" value="C2B_MCTP_PRT_plant"/>
    <property type="match status" value="1"/>
</dbReference>
<gene>
    <name evidence="11" type="ORF">MERR_LOCUS2085</name>
</gene>
<dbReference type="PANTHER" id="PTHR31425:SF34">
    <property type="entry name" value="C2 DOMAIN-CONTAINING PROTEIN-RELATED"/>
    <property type="match status" value="1"/>
</dbReference>
<evidence type="ECO:0000256" key="6">
    <source>
        <dbReference type="ARBA" id="ARBA00022837"/>
    </source>
</evidence>
<dbReference type="SUPFAM" id="SSF49562">
    <property type="entry name" value="C2 domain (Calcium/lipid-binding domain, CaLB)"/>
    <property type="match status" value="3"/>
</dbReference>
<dbReference type="Pfam" id="PF00168">
    <property type="entry name" value="C2"/>
    <property type="match status" value="3"/>
</dbReference>
<evidence type="ECO:0000256" key="1">
    <source>
        <dbReference type="ARBA" id="ARBA00004141"/>
    </source>
</evidence>
<dbReference type="CDD" id="cd08379">
    <property type="entry name" value="C2D_MCTP_PRT_plant"/>
    <property type="match status" value="1"/>
</dbReference>
<evidence type="ECO:0000256" key="5">
    <source>
        <dbReference type="ARBA" id="ARBA00022737"/>
    </source>
</evidence>
<evidence type="ECO:0000313" key="11">
    <source>
        <dbReference type="EMBL" id="CAA7014850.1"/>
    </source>
</evidence>
<name>A0A6D2HJR4_9BRAS</name>
<dbReference type="Proteomes" id="UP000467841">
    <property type="component" value="Unassembled WGS sequence"/>
</dbReference>
<dbReference type="EMBL" id="CACVBM020000122">
    <property type="protein sequence ID" value="CAA7014850.1"/>
    <property type="molecule type" value="Genomic_DNA"/>
</dbReference>
<keyword evidence="5" id="KW-0677">Repeat</keyword>
<dbReference type="AlphaFoldDB" id="A0A6D2HJR4"/>
<proteinExistence type="inferred from homology"/>
<dbReference type="SMART" id="SM00239">
    <property type="entry name" value="C2"/>
    <property type="match status" value="3"/>
</dbReference>
<dbReference type="InterPro" id="IPR013583">
    <property type="entry name" value="MCTP_C"/>
</dbReference>
<evidence type="ECO:0000256" key="8">
    <source>
        <dbReference type="ARBA" id="ARBA00023136"/>
    </source>
</evidence>
<keyword evidence="12" id="KW-1185">Reference proteome</keyword>
<feature type="domain" description="C2" evidence="10">
    <location>
        <begin position="187"/>
        <end position="307"/>
    </location>
</feature>
<sequence>MAALNHNNNNKTMAETDFSLKETCPKIGGGRSIPGGEMLTPSFDLVERMSFLYIRVVKARALPCNDSFIEVIIGNYRGRTKNTAIPNPNPEFHEVFAFNSDRLQGDVLEVAVKMKNEEIVGKCRFEVVEIPTRVPPDSPLAPQWYRLEDRNGNKFGGEVMLSVWTGTQADEVFPEAWHSDSVTVNGENGAIARSKVYLSPRLWYLRVNVIEAQDLVPLQANRTNPEVLVKGFVGNVVVRSRTSQTRTLSPVWNEDMMFVAVEPFEDSLILTLEEKLGPKEECLGKCEIKLSQVERRVLPGPVPALWYNLERVGDSGFAGRIHLRVSLDGGYHVLDESIQYSSDYRASAKLLWTPAIGVLEVGVISASGLMPMKSRDGRGTTDAYCVAKYGQKWVRTRTIVDTFSPKWNEQYTWEVYDPYTVITVAVFDNMHLLVPGNANGPQDSRIGKIRIRLSTLETERIYTHSYPLIVLKPDGVKKMGEIQLAVRFSCTSTIDMLQKYSEPLLPEMHYLTPLSIYQLESLRHQATHILCMKLGRAEPPLGRDVIEYMLDFGSNIWSLRRGRANFERLVSFFTSLVDSWVWFDSVCKWKKPVITILTHFIFLFVVFLPKYCVTSLLLYCFLIGFYRYHLRPRHPPHMDIKLSKADSALPDELDEEFDVFPSAKSADLVKKRYDRLRGIAGRMMMVLGDLATQGERVKNLLSWRDPRATFLFSMFCLVACGVIFLVSMKLLMTLLAFYVMRHPRLRVFDIPSVPQNFFRRLPSRADSML</sequence>
<evidence type="ECO:0000256" key="3">
    <source>
        <dbReference type="ARBA" id="ARBA00022692"/>
    </source>
</evidence>